<evidence type="ECO:0000313" key="1">
    <source>
        <dbReference type="EMBL" id="PON80688.1"/>
    </source>
</evidence>
<protein>
    <submittedName>
        <fullName evidence="1">Uncharacterized protein</fullName>
    </submittedName>
</protein>
<proteinExistence type="predicted"/>
<name>A0A2P5E562_PARAD</name>
<reference evidence="2" key="1">
    <citation type="submission" date="2016-06" db="EMBL/GenBank/DDBJ databases">
        <title>Parallel loss of symbiosis genes in relatives of nitrogen-fixing non-legume Parasponia.</title>
        <authorList>
            <person name="Van Velzen R."/>
            <person name="Holmer R."/>
            <person name="Bu F."/>
            <person name="Rutten L."/>
            <person name="Van Zeijl A."/>
            <person name="Liu W."/>
            <person name="Santuari L."/>
            <person name="Cao Q."/>
            <person name="Sharma T."/>
            <person name="Shen D."/>
            <person name="Roswanjaya Y."/>
            <person name="Wardhani T."/>
            <person name="Kalhor M.S."/>
            <person name="Jansen J."/>
            <person name="Van den Hoogen J."/>
            <person name="Gungor B."/>
            <person name="Hartog M."/>
            <person name="Hontelez J."/>
            <person name="Verver J."/>
            <person name="Yang W.-C."/>
            <person name="Schijlen E."/>
            <person name="Repin R."/>
            <person name="Schilthuizen M."/>
            <person name="Schranz E."/>
            <person name="Heidstra R."/>
            <person name="Miyata K."/>
            <person name="Fedorova E."/>
            <person name="Kohlen W."/>
            <person name="Bisseling T."/>
            <person name="Smit S."/>
            <person name="Geurts R."/>
        </authorList>
    </citation>
    <scope>NUCLEOTIDE SEQUENCE [LARGE SCALE GENOMIC DNA]</scope>
    <source>
        <strain evidence="2">cv. WU1-14</strain>
    </source>
</reference>
<dbReference type="AlphaFoldDB" id="A0A2P5E562"/>
<comment type="caution">
    <text evidence="1">The sequence shown here is derived from an EMBL/GenBank/DDBJ whole genome shotgun (WGS) entry which is preliminary data.</text>
</comment>
<dbReference type="Proteomes" id="UP000237105">
    <property type="component" value="Unassembled WGS sequence"/>
</dbReference>
<sequence length="67" mass="8084">MNILSHLFLDLYGFEAFKIQIWKISSCQRSFFADDSSLYRLKEPILVMKDDLNELKRFFLWSSNMSR</sequence>
<gene>
    <name evidence="1" type="ORF">PanWU01x14_002440</name>
</gene>
<dbReference type="EMBL" id="JXTB01000001">
    <property type="protein sequence ID" value="PON80688.1"/>
    <property type="molecule type" value="Genomic_DNA"/>
</dbReference>
<keyword evidence="2" id="KW-1185">Reference proteome</keyword>
<evidence type="ECO:0000313" key="2">
    <source>
        <dbReference type="Proteomes" id="UP000237105"/>
    </source>
</evidence>
<accession>A0A2P5E562</accession>
<organism evidence="1 2">
    <name type="scientific">Parasponia andersonii</name>
    <name type="common">Sponia andersonii</name>
    <dbReference type="NCBI Taxonomy" id="3476"/>
    <lineage>
        <taxon>Eukaryota</taxon>
        <taxon>Viridiplantae</taxon>
        <taxon>Streptophyta</taxon>
        <taxon>Embryophyta</taxon>
        <taxon>Tracheophyta</taxon>
        <taxon>Spermatophyta</taxon>
        <taxon>Magnoliopsida</taxon>
        <taxon>eudicotyledons</taxon>
        <taxon>Gunneridae</taxon>
        <taxon>Pentapetalae</taxon>
        <taxon>rosids</taxon>
        <taxon>fabids</taxon>
        <taxon>Rosales</taxon>
        <taxon>Cannabaceae</taxon>
        <taxon>Parasponia</taxon>
    </lineage>
</organism>